<feature type="signal peptide" evidence="1">
    <location>
        <begin position="1"/>
        <end position="23"/>
    </location>
</feature>
<keyword evidence="1" id="KW-0732">Signal</keyword>
<sequence length="129" mass="14566">MMKQPFSALLAILLLSSSCAALRQPKPIQGDFAHIVLFWMEGQTELGKAAFRQDMEAFIRSSAYAKRMYIGTPAGTDRPVVDNSYDFCLIVTFDNQAGHDSYQKEPAHLAFIEKTKGMWSRIQIFDAVR</sequence>
<organism evidence="3 4">
    <name type="scientific">Phaeodactylibacter luteus</name>
    <dbReference type="NCBI Taxonomy" id="1564516"/>
    <lineage>
        <taxon>Bacteria</taxon>
        <taxon>Pseudomonadati</taxon>
        <taxon>Bacteroidota</taxon>
        <taxon>Saprospiria</taxon>
        <taxon>Saprospirales</taxon>
        <taxon>Haliscomenobacteraceae</taxon>
        <taxon>Phaeodactylibacter</taxon>
    </lineage>
</organism>
<protein>
    <submittedName>
        <fullName evidence="3">Dabb family protein</fullName>
    </submittedName>
</protein>
<gene>
    <name evidence="3" type="ORF">FRY97_07975</name>
</gene>
<evidence type="ECO:0000256" key="1">
    <source>
        <dbReference type="SAM" id="SignalP"/>
    </source>
</evidence>
<reference evidence="3 4" key="1">
    <citation type="submission" date="2019-08" db="EMBL/GenBank/DDBJ databases">
        <title>Genome of Phaeodactylibacter luteus.</title>
        <authorList>
            <person name="Bowman J.P."/>
        </authorList>
    </citation>
    <scope>NUCLEOTIDE SEQUENCE [LARGE SCALE GENOMIC DNA]</scope>
    <source>
        <strain evidence="3 4">KCTC 42180</strain>
    </source>
</reference>
<keyword evidence="4" id="KW-1185">Reference proteome</keyword>
<dbReference type="PROSITE" id="PS51257">
    <property type="entry name" value="PROKAR_LIPOPROTEIN"/>
    <property type="match status" value="1"/>
</dbReference>
<dbReference type="AlphaFoldDB" id="A0A5C6RP58"/>
<dbReference type="Pfam" id="PF07876">
    <property type="entry name" value="Dabb"/>
    <property type="match status" value="1"/>
</dbReference>
<evidence type="ECO:0000259" key="2">
    <source>
        <dbReference type="PROSITE" id="PS51502"/>
    </source>
</evidence>
<dbReference type="Proteomes" id="UP000321580">
    <property type="component" value="Unassembled WGS sequence"/>
</dbReference>
<dbReference type="Gene3D" id="3.30.70.100">
    <property type="match status" value="1"/>
</dbReference>
<dbReference type="SMART" id="SM00886">
    <property type="entry name" value="Dabb"/>
    <property type="match status" value="1"/>
</dbReference>
<accession>A0A5C6RP58</accession>
<dbReference type="PROSITE" id="PS51502">
    <property type="entry name" value="S_R_A_B_BARREL"/>
    <property type="match status" value="1"/>
</dbReference>
<evidence type="ECO:0000313" key="3">
    <source>
        <dbReference type="EMBL" id="TXB63749.1"/>
    </source>
</evidence>
<dbReference type="SUPFAM" id="SSF54909">
    <property type="entry name" value="Dimeric alpha+beta barrel"/>
    <property type="match status" value="1"/>
</dbReference>
<feature type="domain" description="Stress-response A/B barrel" evidence="2">
    <location>
        <begin position="32"/>
        <end position="127"/>
    </location>
</feature>
<dbReference type="InterPro" id="IPR011008">
    <property type="entry name" value="Dimeric_a/b-barrel"/>
</dbReference>
<comment type="caution">
    <text evidence="3">The sequence shown here is derived from an EMBL/GenBank/DDBJ whole genome shotgun (WGS) entry which is preliminary data.</text>
</comment>
<dbReference type="EMBL" id="VOOR01000013">
    <property type="protein sequence ID" value="TXB63749.1"/>
    <property type="molecule type" value="Genomic_DNA"/>
</dbReference>
<name>A0A5C6RP58_9BACT</name>
<evidence type="ECO:0000313" key="4">
    <source>
        <dbReference type="Proteomes" id="UP000321580"/>
    </source>
</evidence>
<dbReference type="RefSeq" id="WP_147166925.1">
    <property type="nucleotide sequence ID" value="NZ_VOOR01000013.1"/>
</dbReference>
<feature type="chain" id="PRO_5022897105" evidence="1">
    <location>
        <begin position="24"/>
        <end position="129"/>
    </location>
</feature>
<dbReference type="OrthoDB" id="7189263at2"/>
<proteinExistence type="predicted"/>
<dbReference type="InterPro" id="IPR013097">
    <property type="entry name" value="Dabb"/>
</dbReference>